<comment type="caution">
    <text evidence="1">The sequence shown here is derived from an EMBL/GenBank/DDBJ whole genome shotgun (WGS) entry which is preliminary data.</text>
</comment>
<name>A0ABU2G9R1_9EURY</name>
<protein>
    <recommendedName>
        <fullName evidence="3">DUF5602 domain-containing protein</fullName>
    </recommendedName>
</protein>
<dbReference type="EMBL" id="JAMQOP010000001">
    <property type="protein sequence ID" value="MDS0297517.1"/>
    <property type="molecule type" value="Genomic_DNA"/>
</dbReference>
<dbReference type="RefSeq" id="WP_310922319.1">
    <property type="nucleotide sequence ID" value="NZ_JAMQOP010000001.1"/>
</dbReference>
<keyword evidence="2" id="KW-1185">Reference proteome</keyword>
<evidence type="ECO:0000313" key="2">
    <source>
        <dbReference type="Proteomes" id="UP001257060"/>
    </source>
</evidence>
<dbReference type="Proteomes" id="UP001257060">
    <property type="component" value="Unassembled WGS sequence"/>
</dbReference>
<sequence length="290" mass="31425">MNSDRRTFLHGLGVATAGSIALSSTTAAKRGGFPPSGTTAWGESYEIGEGEISTFSTVTPSGNPKYVGIHLSDGALADLPYADAFEDGEVEDGVQNHGFWSLPFDLDFPDDVPAPFEYAGLGWNPQGHTPKDVYTKPHFDVHFYFENRNTIGDIGINPETGEPYVIDAEDIADGQIPDGYSLLEGGLVVPTMGAHLAPTDAPELDDEEWLETLIWGVADVDGDDAYELNFIEPMVTVDYLENHLRGVVRDAVAQPDAYPQDGHYPTRYEIRDLGGGGDVIALTDFAERRA</sequence>
<evidence type="ECO:0000313" key="1">
    <source>
        <dbReference type="EMBL" id="MDS0297517.1"/>
    </source>
</evidence>
<proteinExistence type="predicted"/>
<accession>A0ABU2G9R1</accession>
<dbReference type="InterPro" id="IPR006311">
    <property type="entry name" value="TAT_signal"/>
</dbReference>
<dbReference type="PROSITE" id="PS51318">
    <property type="entry name" value="TAT"/>
    <property type="match status" value="1"/>
</dbReference>
<evidence type="ECO:0008006" key="3">
    <source>
        <dbReference type="Google" id="ProtNLM"/>
    </source>
</evidence>
<gene>
    <name evidence="1" type="ORF">NDI76_02020</name>
</gene>
<reference evidence="1 2" key="1">
    <citation type="submission" date="2022-06" db="EMBL/GenBank/DDBJ databases">
        <title>Halogeometricum sp. a new haloarchaeum isolate from saline soil.</title>
        <authorList>
            <person name="Strakova D."/>
            <person name="Galisteo C."/>
            <person name="Sanchez-Porro C."/>
            <person name="Ventosa A."/>
        </authorList>
    </citation>
    <scope>NUCLEOTIDE SEQUENCE [LARGE SCALE GENOMIC DNA]</scope>
    <source>
        <strain evidence="1 2">S1BR25-6</strain>
    </source>
</reference>
<organism evidence="1 2">
    <name type="scientific">Halogeometricum salsisoli</name>
    <dbReference type="NCBI Taxonomy" id="2950536"/>
    <lineage>
        <taxon>Archaea</taxon>
        <taxon>Methanobacteriati</taxon>
        <taxon>Methanobacteriota</taxon>
        <taxon>Stenosarchaea group</taxon>
        <taxon>Halobacteria</taxon>
        <taxon>Halobacteriales</taxon>
        <taxon>Haloferacaceae</taxon>
        <taxon>Halogeometricum</taxon>
    </lineage>
</organism>